<dbReference type="Pfam" id="PF09328">
    <property type="entry name" value="Phytochelatin_C"/>
    <property type="match status" value="1"/>
</dbReference>
<dbReference type="GO" id="GO:0098849">
    <property type="term" value="P:cellular detoxification of cadmium ion"/>
    <property type="evidence" value="ECO:0007669"/>
    <property type="project" value="TreeGrafter"/>
</dbReference>
<gene>
    <name evidence="2" type="ORF">B296_00051962</name>
</gene>
<dbReference type="GO" id="GO:0046872">
    <property type="term" value="F:metal ion binding"/>
    <property type="evidence" value="ECO:0007669"/>
    <property type="project" value="InterPro"/>
</dbReference>
<evidence type="ECO:0000259" key="1">
    <source>
        <dbReference type="Pfam" id="PF09328"/>
    </source>
</evidence>
<feature type="domain" description="Phytochelatin synthase C-terminal" evidence="1">
    <location>
        <begin position="1"/>
        <end position="242"/>
    </location>
</feature>
<sequence length="260" mass="28506">MAKYLIDDVPILLKSEDPKDVREVLSLLLTSLPACAGNFIKWVAEVRRQEEEGSNLSKEEKDRLAVKEEVLQQVHETELYKCVTDLLSSSTSTCKLRKKDSLTEIAANVCCEGAALLSGGLTSRNGICCRTCIRCFKDNGDKHTTVVSGTVVSGGGNEQEVDMLVPVSKATTGSGCDTTLNNCIVMHPANNDVLTVLLLALPPATWLDIKAESLLAEIQGLVSTENLPDALQQEVLHLRWQLHYLKRCKDKEVDNDLTLP</sequence>
<dbReference type="GO" id="GO:0010273">
    <property type="term" value="P:detoxification of copper ion"/>
    <property type="evidence" value="ECO:0007669"/>
    <property type="project" value="TreeGrafter"/>
</dbReference>
<dbReference type="Proteomes" id="UP000287651">
    <property type="component" value="Unassembled WGS sequence"/>
</dbReference>
<proteinExistence type="predicted"/>
<dbReference type="InterPro" id="IPR015407">
    <property type="entry name" value="Phytochelatin_synthase_C"/>
</dbReference>
<comment type="caution">
    <text evidence="2">The sequence shown here is derived from an EMBL/GenBank/DDBJ whole genome shotgun (WGS) entry which is preliminary data.</text>
</comment>
<evidence type="ECO:0000313" key="3">
    <source>
        <dbReference type="Proteomes" id="UP000287651"/>
    </source>
</evidence>
<protein>
    <recommendedName>
        <fullName evidence="1">Phytochelatin synthase C-terminal domain-containing protein</fullName>
    </recommendedName>
</protein>
<dbReference type="InterPro" id="IPR040409">
    <property type="entry name" value="PCS-like"/>
</dbReference>
<name>A0A426YED6_ENSVE</name>
<evidence type="ECO:0000313" key="2">
    <source>
        <dbReference type="EMBL" id="RRT50066.1"/>
    </source>
</evidence>
<organism evidence="2 3">
    <name type="scientific">Ensete ventricosum</name>
    <name type="common">Abyssinian banana</name>
    <name type="synonym">Musa ensete</name>
    <dbReference type="NCBI Taxonomy" id="4639"/>
    <lineage>
        <taxon>Eukaryota</taxon>
        <taxon>Viridiplantae</taxon>
        <taxon>Streptophyta</taxon>
        <taxon>Embryophyta</taxon>
        <taxon>Tracheophyta</taxon>
        <taxon>Spermatophyta</taxon>
        <taxon>Magnoliopsida</taxon>
        <taxon>Liliopsida</taxon>
        <taxon>Zingiberales</taxon>
        <taxon>Musaceae</taxon>
        <taxon>Ensete</taxon>
    </lineage>
</organism>
<dbReference type="AlphaFoldDB" id="A0A426YED6"/>
<dbReference type="PANTHER" id="PTHR33447:SF2">
    <property type="entry name" value="GLUTATHIONE GAMMA-GLUTAMYLCYSTEINYLTRANSFERASE"/>
    <property type="match status" value="1"/>
</dbReference>
<dbReference type="GO" id="GO:0016756">
    <property type="term" value="F:glutathione gamma-glutamylcysteinyltransferase activity"/>
    <property type="evidence" value="ECO:0007669"/>
    <property type="project" value="InterPro"/>
</dbReference>
<dbReference type="GO" id="GO:0046938">
    <property type="term" value="P:phytochelatin biosynthetic process"/>
    <property type="evidence" value="ECO:0007669"/>
    <property type="project" value="InterPro"/>
</dbReference>
<dbReference type="PANTHER" id="PTHR33447">
    <property type="entry name" value="GLUTATHIONE GAMMA-GLUTAMYLCYSTEINYLTRANSFERASE"/>
    <property type="match status" value="1"/>
</dbReference>
<accession>A0A426YED6</accession>
<dbReference type="EMBL" id="AMZH03012972">
    <property type="protein sequence ID" value="RRT50066.1"/>
    <property type="molecule type" value="Genomic_DNA"/>
</dbReference>
<reference evidence="2 3" key="1">
    <citation type="journal article" date="2014" name="Agronomy (Basel)">
        <title>A Draft Genome Sequence for Ensete ventricosum, the Drought-Tolerant Tree Against Hunger.</title>
        <authorList>
            <person name="Harrison J."/>
            <person name="Moore K.A."/>
            <person name="Paszkiewicz K."/>
            <person name="Jones T."/>
            <person name="Grant M."/>
            <person name="Ambacheew D."/>
            <person name="Muzemil S."/>
            <person name="Studholme D.J."/>
        </authorList>
    </citation>
    <scope>NUCLEOTIDE SEQUENCE [LARGE SCALE GENOMIC DNA]</scope>
</reference>